<comment type="similarity">
    <text evidence="2">Belongs to the hyi family.</text>
</comment>
<dbReference type="PANTHER" id="PTHR43489">
    <property type="entry name" value="ISOMERASE"/>
    <property type="match status" value="1"/>
</dbReference>
<evidence type="ECO:0000256" key="1">
    <source>
        <dbReference type="ARBA" id="ARBA00023235"/>
    </source>
</evidence>
<evidence type="ECO:0000259" key="4">
    <source>
        <dbReference type="Pfam" id="PF01261"/>
    </source>
</evidence>
<dbReference type="SUPFAM" id="SSF51658">
    <property type="entry name" value="Xylose isomerase-like"/>
    <property type="match status" value="1"/>
</dbReference>
<dbReference type="AlphaFoldDB" id="A0A1U6I1Y7"/>
<accession>A0A1U6I1Y7</accession>
<keyword evidence="5" id="KW-0670">Pyruvate</keyword>
<dbReference type="GO" id="GO:0016853">
    <property type="term" value="F:isomerase activity"/>
    <property type="evidence" value="ECO:0007669"/>
    <property type="project" value="UniProtKB-KW"/>
</dbReference>
<dbReference type="InterPro" id="IPR050417">
    <property type="entry name" value="Sugar_Epim/Isomerase"/>
</dbReference>
<organism evidence="5 6">
    <name type="scientific">Novosphingobium mathurense</name>
    <dbReference type="NCBI Taxonomy" id="428990"/>
    <lineage>
        <taxon>Bacteria</taxon>
        <taxon>Pseudomonadati</taxon>
        <taxon>Pseudomonadota</taxon>
        <taxon>Alphaproteobacteria</taxon>
        <taxon>Sphingomonadales</taxon>
        <taxon>Sphingomonadaceae</taxon>
        <taxon>Novosphingobium</taxon>
    </lineage>
</organism>
<dbReference type="Proteomes" id="UP000190989">
    <property type="component" value="Unassembled WGS sequence"/>
</dbReference>
<dbReference type="InterPro" id="IPR026040">
    <property type="entry name" value="HyI-like"/>
</dbReference>
<dbReference type="EMBL" id="FVZE01000004">
    <property type="protein sequence ID" value="SLK02019.1"/>
    <property type="molecule type" value="Genomic_DNA"/>
</dbReference>
<dbReference type="STRING" id="428990.SAMN06295987_10427"/>
<feature type="domain" description="Xylose isomerase-like TIM barrel" evidence="4">
    <location>
        <begin position="22"/>
        <end position="251"/>
    </location>
</feature>
<evidence type="ECO:0000313" key="6">
    <source>
        <dbReference type="Proteomes" id="UP000190989"/>
    </source>
</evidence>
<dbReference type="Gene3D" id="3.20.20.150">
    <property type="entry name" value="Divalent-metal-dependent TIM barrel enzymes"/>
    <property type="match status" value="1"/>
</dbReference>
<keyword evidence="6" id="KW-1185">Reference proteome</keyword>
<keyword evidence="1 2" id="KW-0413">Isomerase</keyword>
<feature type="active site" description="Proton donor/acceptor" evidence="3">
    <location>
        <position position="137"/>
    </location>
</feature>
<dbReference type="InterPro" id="IPR036237">
    <property type="entry name" value="Xyl_isomerase-like_sf"/>
</dbReference>
<reference evidence="6" key="1">
    <citation type="submission" date="2017-02" db="EMBL/GenBank/DDBJ databases">
        <authorList>
            <person name="Varghese N."/>
            <person name="Submissions S."/>
        </authorList>
    </citation>
    <scope>NUCLEOTIDE SEQUENCE [LARGE SCALE GENOMIC DNA]</scope>
    <source>
        <strain evidence="6">SM117</strain>
    </source>
</reference>
<sequence>MKLSACIEWQFGDETVGLPDRIRAASEAGIDLVEFHLWRDKDVDGIALALEETGSKLTGFCVDPRRSIVDPAQHAEMLEAVRGTLEAAVKLGSPPLIVASGFLREGVSPEEHRAEAVKVLREAALLAEEAGVTLVLEPLNTKVEHPGMYLDSTRLALDIVEEIGSPRLKVLYDVYHSRVMGEDMKSVLEGRMHLVEHVQVADMPGRNEPGTGEIDWKGVVADLRDLGYQGALGLEYRPTLPALESLAMTREALGV</sequence>
<protein>
    <submittedName>
        <fullName evidence="5">Hydroxypyruvate isomerase</fullName>
    </submittedName>
</protein>
<evidence type="ECO:0000313" key="5">
    <source>
        <dbReference type="EMBL" id="SLK02019.1"/>
    </source>
</evidence>
<feature type="active site" description="Proton donor/acceptor" evidence="3">
    <location>
        <position position="235"/>
    </location>
</feature>
<name>A0A1U6I1Y7_9SPHN</name>
<dbReference type="InterPro" id="IPR013022">
    <property type="entry name" value="Xyl_isomerase-like_TIM-brl"/>
</dbReference>
<proteinExistence type="inferred from homology"/>
<dbReference type="RefSeq" id="WP_079730749.1">
    <property type="nucleotide sequence ID" value="NZ_FVZE01000004.1"/>
</dbReference>
<evidence type="ECO:0000256" key="3">
    <source>
        <dbReference type="PIRSR" id="PIRSR006241-50"/>
    </source>
</evidence>
<gene>
    <name evidence="5" type="ORF">SAMN06295987_10427</name>
</gene>
<dbReference type="PIRSF" id="PIRSF006241">
    <property type="entry name" value="HyI"/>
    <property type="match status" value="1"/>
</dbReference>
<evidence type="ECO:0000256" key="2">
    <source>
        <dbReference type="PIRNR" id="PIRNR006241"/>
    </source>
</evidence>
<dbReference type="Pfam" id="PF01261">
    <property type="entry name" value="AP_endonuc_2"/>
    <property type="match status" value="1"/>
</dbReference>